<feature type="region of interest" description="Disordered" evidence="1">
    <location>
        <begin position="126"/>
        <end position="146"/>
    </location>
</feature>
<sequence>MRRRCKTEKLDMPGGRRRQDATRLEGGAKGREGPGGWVWRCGCDVGNMGNASKIQSDSRATMHGLSNVAQVGCWALAVGGRCHSDGQSSLLSSAGGPWLPVGGGSASLEGFPPPVRCDMHRRLSTSEPAANRKGHGNWRAPGLAASKTQRPAGARSCYVGAARMRLRRPSAPAVGGCQPVLGRRAAVRGGVQQRAENSTACEGLEPRQTAAASVGVLGESLAGAGRALSSRWIPPLQRCTQSVRALAYHRKRGEPHLLHHHLDPRHDSTAGTVTATAPASCPRRCLSAPQMRRLSSQGSPHRDWLRRGLLDGLDHAPKLGLRIFIRPGLRGQHAASGCWRRSRGVAFASASAASASQGCVATTAADAHHGHHWAKIVPEPGRPPSCLS</sequence>
<reference evidence="2 3" key="1">
    <citation type="submission" date="2020-01" db="EMBL/GenBank/DDBJ databases">
        <authorList>
            <consortium name="DOE Joint Genome Institute"/>
            <person name="Haridas S."/>
            <person name="Albert R."/>
            <person name="Binder M."/>
            <person name="Bloem J."/>
            <person name="Labutti K."/>
            <person name="Salamov A."/>
            <person name="Andreopoulos B."/>
            <person name="Baker S.E."/>
            <person name="Barry K."/>
            <person name="Bills G."/>
            <person name="Bluhm B.H."/>
            <person name="Cannon C."/>
            <person name="Castanera R."/>
            <person name="Culley D.E."/>
            <person name="Daum C."/>
            <person name="Ezra D."/>
            <person name="Gonzalez J.B."/>
            <person name="Henrissat B."/>
            <person name="Kuo A."/>
            <person name="Liang C."/>
            <person name="Lipzen A."/>
            <person name="Lutzoni F."/>
            <person name="Magnuson J."/>
            <person name="Mondo S."/>
            <person name="Nolan M."/>
            <person name="Ohm R."/>
            <person name="Pangilinan J."/>
            <person name="Park H.-J.H."/>
            <person name="Ramirez L."/>
            <person name="Alfaro M."/>
            <person name="Sun H."/>
            <person name="Tritt A."/>
            <person name="Yoshinaga Y."/>
            <person name="Zwiers L.-H.L."/>
            <person name="Turgeon B.G."/>
            <person name="Goodwin S.B."/>
            <person name="Spatafora J.W."/>
            <person name="Crous P.W."/>
            <person name="Grigoriev I.V."/>
        </authorList>
    </citation>
    <scope>NUCLEOTIDE SEQUENCE [LARGE SCALE GENOMIC DNA]</scope>
    <source>
        <strain evidence="2 3">CBS 611.86</strain>
    </source>
</reference>
<evidence type="ECO:0000313" key="2">
    <source>
        <dbReference type="EMBL" id="KAF2873937.1"/>
    </source>
</evidence>
<evidence type="ECO:0000256" key="1">
    <source>
        <dbReference type="SAM" id="MobiDB-lite"/>
    </source>
</evidence>
<gene>
    <name evidence="2" type="ORF">BDV95DRAFT_317115</name>
</gene>
<organism evidence="2 3">
    <name type="scientific">Massariosphaeria phaeospora</name>
    <dbReference type="NCBI Taxonomy" id="100035"/>
    <lineage>
        <taxon>Eukaryota</taxon>
        <taxon>Fungi</taxon>
        <taxon>Dikarya</taxon>
        <taxon>Ascomycota</taxon>
        <taxon>Pezizomycotina</taxon>
        <taxon>Dothideomycetes</taxon>
        <taxon>Pleosporomycetidae</taxon>
        <taxon>Pleosporales</taxon>
        <taxon>Pleosporales incertae sedis</taxon>
        <taxon>Massariosphaeria</taxon>
    </lineage>
</organism>
<protein>
    <submittedName>
        <fullName evidence="2">Uncharacterized protein</fullName>
    </submittedName>
</protein>
<dbReference type="Proteomes" id="UP000481861">
    <property type="component" value="Unassembled WGS sequence"/>
</dbReference>
<comment type="caution">
    <text evidence="2">The sequence shown here is derived from an EMBL/GenBank/DDBJ whole genome shotgun (WGS) entry which is preliminary data.</text>
</comment>
<dbReference type="AlphaFoldDB" id="A0A7C8I9C9"/>
<proteinExistence type="predicted"/>
<accession>A0A7C8I9C9</accession>
<feature type="region of interest" description="Disordered" evidence="1">
    <location>
        <begin position="1"/>
        <end position="20"/>
    </location>
</feature>
<keyword evidence="3" id="KW-1185">Reference proteome</keyword>
<name>A0A7C8I9C9_9PLEO</name>
<dbReference type="EMBL" id="JAADJZ010000006">
    <property type="protein sequence ID" value="KAF2873937.1"/>
    <property type="molecule type" value="Genomic_DNA"/>
</dbReference>
<evidence type="ECO:0000313" key="3">
    <source>
        <dbReference type="Proteomes" id="UP000481861"/>
    </source>
</evidence>